<feature type="non-terminal residue" evidence="1">
    <location>
        <position position="1"/>
    </location>
</feature>
<comment type="caution">
    <text evidence="1">The sequence shown here is derived from an EMBL/GenBank/DDBJ whole genome shotgun (WGS) entry which is preliminary data.</text>
</comment>
<name>X1GIR6_9ZZZZ</name>
<feature type="non-terminal residue" evidence="1">
    <location>
        <position position="299"/>
    </location>
</feature>
<gene>
    <name evidence="1" type="ORF">S03H2_28586</name>
</gene>
<protein>
    <submittedName>
        <fullName evidence="1">Uncharacterized protein</fullName>
    </submittedName>
</protein>
<dbReference type="AlphaFoldDB" id="X1GIR6"/>
<dbReference type="EMBL" id="BARU01017223">
    <property type="protein sequence ID" value="GAH57821.1"/>
    <property type="molecule type" value="Genomic_DNA"/>
</dbReference>
<sequence length="299" mass="33830">GTLEGPNPYKIKGKASFSILFWDVNVNVNLKFGNKKPESIEKFDPWELMYPALMEGDPWESEFPGWADLAVIIRKEDPALQTTDPPPLIHPIGNLRYYQKAVPINQTLEWVITGEPKNYSKFEFDVDEDQSNGLIKGEVVKELFAPAHWTKMSQTEKLNAPSTDEHDAGIYVTSNEIKFETITHKNVVYETIMIGMPEGSLAGLNFLAVALFIPSLMECNVFEMTSAAYVNNLLNNNQSQYSYNHIPVVASVIEERFIIVDENFQQADNGELNGENNYTTATNILKEYRANNPQDSRVL</sequence>
<evidence type="ECO:0000313" key="1">
    <source>
        <dbReference type="EMBL" id="GAH57821.1"/>
    </source>
</evidence>
<accession>X1GIR6</accession>
<organism evidence="1">
    <name type="scientific">marine sediment metagenome</name>
    <dbReference type="NCBI Taxonomy" id="412755"/>
    <lineage>
        <taxon>unclassified sequences</taxon>
        <taxon>metagenomes</taxon>
        <taxon>ecological metagenomes</taxon>
    </lineage>
</organism>
<reference evidence="1" key="1">
    <citation type="journal article" date="2014" name="Front. Microbiol.">
        <title>High frequency of phylogenetically diverse reductive dehalogenase-homologous genes in deep subseafloor sedimentary metagenomes.</title>
        <authorList>
            <person name="Kawai M."/>
            <person name="Futagami T."/>
            <person name="Toyoda A."/>
            <person name="Takaki Y."/>
            <person name="Nishi S."/>
            <person name="Hori S."/>
            <person name="Arai W."/>
            <person name="Tsubouchi T."/>
            <person name="Morono Y."/>
            <person name="Uchiyama I."/>
            <person name="Ito T."/>
            <person name="Fujiyama A."/>
            <person name="Inagaki F."/>
            <person name="Takami H."/>
        </authorList>
    </citation>
    <scope>NUCLEOTIDE SEQUENCE</scope>
    <source>
        <strain evidence="1">Expedition CK06-06</strain>
    </source>
</reference>
<proteinExistence type="predicted"/>